<keyword evidence="2" id="KW-1185">Reference proteome</keyword>
<evidence type="ECO:0000313" key="2">
    <source>
        <dbReference type="Proteomes" id="UP001501490"/>
    </source>
</evidence>
<name>A0ABP7A4P0_9ACTN</name>
<organism evidence="1 2">
    <name type="scientific">Microlunatus ginsengisoli</name>
    <dbReference type="NCBI Taxonomy" id="363863"/>
    <lineage>
        <taxon>Bacteria</taxon>
        <taxon>Bacillati</taxon>
        <taxon>Actinomycetota</taxon>
        <taxon>Actinomycetes</taxon>
        <taxon>Propionibacteriales</taxon>
        <taxon>Propionibacteriaceae</taxon>
        <taxon>Microlunatus</taxon>
    </lineage>
</organism>
<sequence>MSATTGPRYLGIQGRGTIALPADVRRRLHLDEPGAQLELTEREDGVLELRAALPIPADQRWFWTERWQQREREVDEHVEAGRLVTHDSIEDFLDHLDRLDNLDRE</sequence>
<evidence type="ECO:0000313" key="1">
    <source>
        <dbReference type="EMBL" id="GAA3624822.1"/>
    </source>
</evidence>
<dbReference type="Proteomes" id="UP001501490">
    <property type="component" value="Unassembled WGS sequence"/>
</dbReference>
<comment type="caution">
    <text evidence="1">The sequence shown here is derived from an EMBL/GenBank/DDBJ whole genome shotgun (WGS) entry which is preliminary data.</text>
</comment>
<proteinExistence type="predicted"/>
<dbReference type="RefSeq" id="WP_344805709.1">
    <property type="nucleotide sequence ID" value="NZ_BAABAB010000021.1"/>
</dbReference>
<reference evidence="2" key="1">
    <citation type="journal article" date="2019" name="Int. J. Syst. Evol. Microbiol.">
        <title>The Global Catalogue of Microorganisms (GCM) 10K type strain sequencing project: providing services to taxonomists for standard genome sequencing and annotation.</title>
        <authorList>
            <consortium name="The Broad Institute Genomics Platform"/>
            <consortium name="The Broad Institute Genome Sequencing Center for Infectious Disease"/>
            <person name="Wu L."/>
            <person name="Ma J."/>
        </authorList>
    </citation>
    <scope>NUCLEOTIDE SEQUENCE [LARGE SCALE GENOMIC DNA]</scope>
    <source>
        <strain evidence="2">JCM 16929</strain>
    </source>
</reference>
<evidence type="ECO:0008006" key="3">
    <source>
        <dbReference type="Google" id="ProtNLM"/>
    </source>
</evidence>
<protein>
    <recommendedName>
        <fullName evidence="3">AbrB/MazE/SpoVT family DNA-binding domain-containing protein</fullName>
    </recommendedName>
</protein>
<gene>
    <name evidence="1" type="ORF">GCM10022236_28920</name>
</gene>
<accession>A0ABP7A4P0</accession>
<dbReference type="EMBL" id="BAABAB010000021">
    <property type="protein sequence ID" value="GAA3624822.1"/>
    <property type="molecule type" value="Genomic_DNA"/>
</dbReference>